<dbReference type="Proteomes" id="UP000324585">
    <property type="component" value="Unassembled WGS sequence"/>
</dbReference>
<comment type="caution">
    <text evidence="1">The sequence shown here is derived from an EMBL/GenBank/DDBJ whole genome shotgun (WGS) entry which is preliminary data.</text>
</comment>
<evidence type="ECO:0000313" key="1">
    <source>
        <dbReference type="EMBL" id="KAA8499304.1"/>
    </source>
</evidence>
<keyword evidence="2" id="KW-1185">Reference proteome</keyword>
<protein>
    <submittedName>
        <fullName evidence="1">Uncharacterized protein</fullName>
    </submittedName>
</protein>
<organism evidence="1 2">
    <name type="scientific">Porphyridium purpureum</name>
    <name type="common">Red alga</name>
    <name type="synonym">Porphyridium cruentum</name>
    <dbReference type="NCBI Taxonomy" id="35688"/>
    <lineage>
        <taxon>Eukaryota</taxon>
        <taxon>Rhodophyta</taxon>
        <taxon>Bangiophyceae</taxon>
        <taxon>Porphyridiales</taxon>
        <taxon>Porphyridiaceae</taxon>
        <taxon>Porphyridium</taxon>
    </lineage>
</organism>
<proteinExistence type="predicted"/>
<evidence type="ECO:0000313" key="2">
    <source>
        <dbReference type="Proteomes" id="UP000324585"/>
    </source>
</evidence>
<sequence>MNSTGTTLYGHEGDAGISSLSMLCIAPDLIRKHMQRRSRYRARRVYQSTYRWRSLEQNDPKIILEWFKYKSKRLPDSDDRLGTPAIGIHRLIIL</sequence>
<gene>
    <name evidence="1" type="ORF">FVE85_6889</name>
</gene>
<dbReference type="AlphaFoldDB" id="A0A5J4Z8J7"/>
<accession>A0A5J4Z8J7</accession>
<name>A0A5J4Z8J7_PORPP</name>
<reference evidence="2" key="1">
    <citation type="journal article" date="2019" name="Nat. Commun.">
        <title>Expansion of phycobilisome linker gene families in mesophilic red algae.</title>
        <authorList>
            <person name="Lee J."/>
            <person name="Kim D."/>
            <person name="Bhattacharya D."/>
            <person name="Yoon H.S."/>
        </authorList>
    </citation>
    <scope>NUCLEOTIDE SEQUENCE [LARGE SCALE GENOMIC DNA]</scope>
    <source>
        <strain evidence="2">CCMP 1328</strain>
    </source>
</reference>
<dbReference type="EMBL" id="VRMN01000001">
    <property type="protein sequence ID" value="KAA8499304.1"/>
    <property type="molecule type" value="Genomic_DNA"/>
</dbReference>